<evidence type="ECO:0008006" key="3">
    <source>
        <dbReference type="Google" id="ProtNLM"/>
    </source>
</evidence>
<dbReference type="OrthoDB" id="413361at2759"/>
<comment type="caution">
    <text evidence="1">The sequence shown here is derived from an EMBL/GenBank/DDBJ whole genome shotgun (WGS) entry which is preliminary data.</text>
</comment>
<dbReference type="EMBL" id="NBNE01005853">
    <property type="protein sequence ID" value="OWZ02919.1"/>
    <property type="molecule type" value="Genomic_DNA"/>
</dbReference>
<keyword evidence="2" id="KW-1185">Reference proteome</keyword>
<protein>
    <recommendedName>
        <fullName evidence="3">Reverse transcriptase Ty1/copia-type domain-containing protein</fullName>
    </recommendedName>
</protein>
<dbReference type="AlphaFoldDB" id="A0A225VD96"/>
<proteinExistence type="predicted"/>
<sequence length="209" mass="23629">MYHDPDNEADTTLVVHPAADQDIDMQSIADKQDDHGMENVELQETVVGEIPMTGTHLASQSMLTSPHEINDLVLRTSGRDIVPHGHDETAIVPVRTRHHHHPWVLLGIQLPTPEEFDDDVDQRIVPAPRLKRPRRDGYLLKCALNAQERDDVVIPQQYDEALQSPEANEWKMAIEAGFPAHRTNVTWNITRPPANASIIGSKWVFRLKT</sequence>
<accession>A0A225VD96</accession>
<evidence type="ECO:0000313" key="1">
    <source>
        <dbReference type="EMBL" id="OWZ02919.1"/>
    </source>
</evidence>
<evidence type="ECO:0000313" key="2">
    <source>
        <dbReference type="Proteomes" id="UP000198211"/>
    </source>
</evidence>
<organism evidence="1 2">
    <name type="scientific">Phytophthora megakarya</name>
    <dbReference type="NCBI Taxonomy" id="4795"/>
    <lineage>
        <taxon>Eukaryota</taxon>
        <taxon>Sar</taxon>
        <taxon>Stramenopiles</taxon>
        <taxon>Oomycota</taxon>
        <taxon>Peronosporomycetes</taxon>
        <taxon>Peronosporales</taxon>
        <taxon>Peronosporaceae</taxon>
        <taxon>Phytophthora</taxon>
    </lineage>
</organism>
<reference evidence="2" key="1">
    <citation type="submission" date="2017-03" db="EMBL/GenBank/DDBJ databases">
        <title>Phytopthora megakarya and P. palmivora, two closely related causual agents of cacao black pod achieved similar genome size and gene model numbers by different mechanisms.</title>
        <authorList>
            <person name="Ali S."/>
            <person name="Shao J."/>
            <person name="Larry D.J."/>
            <person name="Kronmiller B."/>
            <person name="Shen D."/>
            <person name="Strem M.D."/>
            <person name="Melnick R.L."/>
            <person name="Guiltinan M.J."/>
            <person name="Tyler B.M."/>
            <person name="Meinhardt L.W."/>
            <person name="Bailey B.A."/>
        </authorList>
    </citation>
    <scope>NUCLEOTIDE SEQUENCE [LARGE SCALE GENOMIC DNA]</scope>
    <source>
        <strain evidence="2">zdho120</strain>
    </source>
</reference>
<gene>
    <name evidence="1" type="ORF">PHMEG_00025437</name>
</gene>
<dbReference type="Proteomes" id="UP000198211">
    <property type="component" value="Unassembled WGS sequence"/>
</dbReference>
<name>A0A225VD96_9STRA</name>